<reference evidence="2" key="1">
    <citation type="submission" date="2021-12" db="EMBL/GenBank/DDBJ databases">
        <authorList>
            <person name="King R."/>
        </authorList>
    </citation>
    <scope>NUCLEOTIDE SEQUENCE</scope>
</reference>
<protein>
    <submittedName>
        <fullName evidence="2">Uncharacterized protein</fullName>
    </submittedName>
</protein>
<sequence length="661" mass="76982">MSKTFLKPFYINLLQCCIQLEITVTENLENITTRLREGDYDIEKAKDYHYKEILKKLKNIKSQVDSIRENEAELDHLNSIDVLNEAERKRYSYVQEKVKVFSRSECNLNTLHLRESRRASMMASQNSLNAWEQILETNKEKPADVFLKPPVRNKSICRKNKKFISETFDNFLEEKPDLETLNSIPETDTLTVPDGVDENRRSLIENEEAIAQCIEDYLSNNNILEPIEHEKKFVSPTIEDENRKSLIEHEKVIAQCNEGYLSNNKILEPIEHNAHTPKIVGFLRIPFIHVYIALSYLQIKTSLISKTIINKVFVNNTTIFIVCITSKMGGSSSKSQLKRNNTLRRTQRKSLYKVGDKIEALKKNVNKFKGVEEDDAYEDLHRALHQIRREYARRGRDLQNELHSTYKNIGKIIDEVELVLNNKIELNRDEIANKPRRRKSRVREEDVTSQINTVVSGGYTTDEELEAEQLKKATKKRNTVELKVVRVVPDKEILSSVFSSPDSQRRKSILKMGGVNVTPNAMKNELEKRKSVNIVLEKDLEYQDNKSINEQEQLDNLIEKLRNIELNINKFNDTQNSHEYRKLRDHLMICQSDLHELELNEEGYTKWNDAKNYCTSCINFLEQRANENAMPKSPTINRIQQYKSTEELSEKISQLTKTTAI</sequence>
<name>A0A9P0BKT4_BRAAE</name>
<dbReference type="OrthoDB" id="6735696at2759"/>
<gene>
    <name evidence="2" type="ORF">MELIAE_LOCUS12628</name>
</gene>
<evidence type="ECO:0000256" key="1">
    <source>
        <dbReference type="SAM" id="Coils"/>
    </source>
</evidence>
<accession>A0A9P0BKT4</accession>
<evidence type="ECO:0000313" key="2">
    <source>
        <dbReference type="EMBL" id="CAH0563967.1"/>
    </source>
</evidence>
<dbReference type="AlphaFoldDB" id="A0A9P0BKT4"/>
<dbReference type="EMBL" id="OV121140">
    <property type="protein sequence ID" value="CAH0563967.1"/>
    <property type="molecule type" value="Genomic_DNA"/>
</dbReference>
<proteinExistence type="predicted"/>
<feature type="coiled-coil region" evidence="1">
    <location>
        <begin position="547"/>
        <end position="574"/>
    </location>
</feature>
<organism evidence="2 3">
    <name type="scientific">Brassicogethes aeneus</name>
    <name type="common">Rape pollen beetle</name>
    <name type="synonym">Meligethes aeneus</name>
    <dbReference type="NCBI Taxonomy" id="1431903"/>
    <lineage>
        <taxon>Eukaryota</taxon>
        <taxon>Metazoa</taxon>
        <taxon>Ecdysozoa</taxon>
        <taxon>Arthropoda</taxon>
        <taxon>Hexapoda</taxon>
        <taxon>Insecta</taxon>
        <taxon>Pterygota</taxon>
        <taxon>Neoptera</taxon>
        <taxon>Endopterygota</taxon>
        <taxon>Coleoptera</taxon>
        <taxon>Polyphaga</taxon>
        <taxon>Cucujiformia</taxon>
        <taxon>Nitidulidae</taxon>
        <taxon>Meligethinae</taxon>
        <taxon>Brassicogethes</taxon>
    </lineage>
</organism>
<dbReference type="Proteomes" id="UP001154078">
    <property type="component" value="Chromosome 9"/>
</dbReference>
<keyword evidence="3" id="KW-1185">Reference proteome</keyword>
<keyword evidence="1" id="KW-0175">Coiled coil</keyword>
<evidence type="ECO:0000313" key="3">
    <source>
        <dbReference type="Proteomes" id="UP001154078"/>
    </source>
</evidence>